<dbReference type="Pfam" id="PF00583">
    <property type="entry name" value="Acetyltransf_1"/>
    <property type="match status" value="1"/>
</dbReference>
<evidence type="ECO:0000259" key="1">
    <source>
        <dbReference type="PROSITE" id="PS51186"/>
    </source>
</evidence>
<evidence type="ECO:0000313" key="3">
    <source>
        <dbReference type="Proteomes" id="UP000019460"/>
    </source>
</evidence>
<dbReference type="OrthoDB" id="20916at2"/>
<keyword evidence="3" id="KW-1185">Reference proteome</keyword>
<dbReference type="PANTHER" id="PTHR47237:SF1">
    <property type="entry name" value="SLL0310 PROTEIN"/>
    <property type="match status" value="1"/>
</dbReference>
<proteinExistence type="predicted"/>
<feature type="domain" description="N-acetyltransferase" evidence="1">
    <location>
        <begin position="5"/>
        <end position="158"/>
    </location>
</feature>
<dbReference type="PANTHER" id="PTHR47237">
    <property type="entry name" value="SLL0310 PROTEIN"/>
    <property type="match status" value="1"/>
</dbReference>
<dbReference type="InterPro" id="IPR041496">
    <property type="entry name" value="YitH/HolE_GNAT"/>
</dbReference>
<dbReference type="AlphaFoldDB" id="W9V948"/>
<dbReference type="PROSITE" id="PS51186">
    <property type="entry name" value="GNAT"/>
    <property type="match status" value="1"/>
</dbReference>
<comment type="caution">
    <text evidence="2">The sequence shown here is derived from an EMBL/GenBank/DDBJ whole genome shotgun (WGS) entry which is preliminary data.</text>
</comment>
<dbReference type="PATRIC" id="fig|1249627.3.peg.3849"/>
<name>W9V948_9GAMM</name>
<dbReference type="InterPro" id="IPR052729">
    <property type="entry name" value="Acyl/Acetyltrans_Enzymes"/>
</dbReference>
<dbReference type="STRING" id="1249627.D779_3772"/>
<dbReference type="Gene3D" id="3.40.630.90">
    <property type="match status" value="1"/>
</dbReference>
<dbReference type="Gene3D" id="3.40.630.30">
    <property type="match status" value="1"/>
</dbReference>
<dbReference type="InterPro" id="IPR016181">
    <property type="entry name" value="Acyl_CoA_acyltransferase"/>
</dbReference>
<gene>
    <name evidence="2" type="ORF">D779_3772</name>
</gene>
<dbReference type="Pfam" id="PF18014">
    <property type="entry name" value="Acetyltransf_18"/>
    <property type="match status" value="1"/>
</dbReference>
<reference evidence="2 3" key="1">
    <citation type="submission" date="2012-11" db="EMBL/GenBank/DDBJ databases">
        <title>Genome assembly of Thiorhodococcus sp. AK35.</title>
        <authorList>
            <person name="Nupur N."/>
            <person name="Khatri I."/>
            <person name="Subramanian S."/>
            <person name="Pinnaka A."/>
        </authorList>
    </citation>
    <scope>NUCLEOTIDE SEQUENCE [LARGE SCALE GENOMIC DNA]</scope>
    <source>
        <strain evidence="2 3">AK35</strain>
    </source>
</reference>
<dbReference type="EMBL" id="AONC01000071">
    <property type="protein sequence ID" value="EXJ13376.1"/>
    <property type="molecule type" value="Genomic_DNA"/>
</dbReference>
<dbReference type="RefSeq" id="WP_043757308.1">
    <property type="nucleotide sequence ID" value="NZ_AONC01000071.1"/>
</dbReference>
<evidence type="ECO:0000313" key="2">
    <source>
        <dbReference type="EMBL" id="EXJ13376.1"/>
    </source>
</evidence>
<dbReference type="InterPro" id="IPR000182">
    <property type="entry name" value="GNAT_dom"/>
</dbReference>
<dbReference type="eggNOG" id="COG0454">
    <property type="taxonomic scope" value="Bacteria"/>
</dbReference>
<accession>W9V948</accession>
<dbReference type="Proteomes" id="UP000019460">
    <property type="component" value="Unassembled WGS sequence"/>
</dbReference>
<keyword evidence="2" id="KW-0808">Transferase</keyword>
<dbReference type="SUPFAM" id="SSF55729">
    <property type="entry name" value="Acyl-CoA N-acyltransferases (Nat)"/>
    <property type="match status" value="1"/>
</dbReference>
<sequence>MVSDLNIRAMTRPELDTLVDWAAAEEWNPGLNDAQIFWDTDPEGFIAAERDGELVGGGSIVAYGGRFGFMGFFIVRPDQRGQGLGRQLWLARRDRLIARLQEPAAIGMDGVFAMQDFYAQGGFALSHRDLRFEGLGFSVKRDERLVDLSEVPFDLLLDYDAAHFPAPRGDFLRAWIAQPGALALGAMQDDRFLGYGVIRPCRQGFKIGPLFAADVQIAEALFYGLVDHAPGEPIFLDVPENNPQALALVARHGLHEVFGCVRMYYGPFPELPDAEIFGVTTFELG</sequence>
<protein>
    <submittedName>
        <fullName evidence="2">GCN5-related N-acetyltransferase</fullName>
    </submittedName>
</protein>
<organism evidence="2 3">
    <name type="scientific">Imhoffiella purpurea</name>
    <dbReference type="NCBI Taxonomy" id="1249627"/>
    <lineage>
        <taxon>Bacteria</taxon>
        <taxon>Pseudomonadati</taxon>
        <taxon>Pseudomonadota</taxon>
        <taxon>Gammaproteobacteria</taxon>
        <taxon>Chromatiales</taxon>
        <taxon>Chromatiaceae</taxon>
        <taxon>Imhoffiella</taxon>
    </lineage>
</organism>
<dbReference type="CDD" id="cd04301">
    <property type="entry name" value="NAT_SF"/>
    <property type="match status" value="1"/>
</dbReference>
<dbReference type="GO" id="GO:0016747">
    <property type="term" value="F:acyltransferase activity, transferring groups other than amino-acyl groups"/>
    <property type="evidence" value="ECO:0007669"/>
    <property type="project" value="InterPro"/>
</dbReference>